<feature type="domain" description="Polysaccharide chain length determinant N-terminal" evidence="8">
    <location>
        <begin position="18"/>
        <end position="110"/>
    </location>
</feature>
<keyword evidence="3 7" id="KW-0812">Transmembrane</keyword>
<evidence type="ECO:0000256" key="4">
    <source>
        <dbReference type="ARBA" id="ARBA00022989"/>
    </source>
</evidence>
<keyword evidence="2" id="KW-1003">Cell membrane</keyword>
<keyword evidence="4 7" id="KW-1133">Transmembrane helix</keyword>
<evidence type="ECO:0000256" key="1">
    <source>
        <dbReference type="ARBA" id="ARBA00004651"/>
    </source>
</evidence>
<comment type="caution">
    <text evidence="10">The sequence shown here is derived from an EMBL/GenBank/DDBJ whole genome shotgun (WGS) entry which is preliminary data.</text>
</comment>
<evidence type="ECO:0000259" key="8">
    <source>
        <dbReference type="Pfam" id="PF02706"/>
    </source>
</evidence>
<keyword evidence="6" id="KW-0175">Coiled coil</keyword>
<keyword evidence="11" id="KW-1185">Reference proteome</keyword>
<dbReference type="AlphaFoldDB" id="A0AA42CAG3"/>
<comment type="subcellular location">
    <subcellularLocation>
        <location evidence="1">Cell membrane</location>
        <topology evidence="1">Multi-pass membrane protein</topology>
    </subcellularLocation>
</comment>
<feature type="transmembrane region" description="Helical" evidence="7">
    <location>
        <begin position="342"/>
        <end position="361"/>
    </location>
</feature>
<dbReference type="RefSeq" id="WP_282592316.1">
    <property type="nucleotide sequence ID" value="NZ_JAPAAF010000021.1"/>
</dbReference>
<dbReference type="InterPro" id="IPR050445">
    <property type="entry name" value="Bact_polysacc_biosynth/exp"/>
</dbReference>
<evidence type="ECO:0000259" key="9">
    <source>
        <dbReference type="Pfam" id="PF13807"/>
    </source>
</evidence>
<dbReference type="Pfam" id="PF02706">
    <property type="entry name" value="Wzz"/>
    <property type="match status" value="1"/>
</dbReference>
<dbReference type="EMBL" id="JAPAAF010000021">
    <property type="protein sequence ID" value="MCW0483722.1"/>
    <property type="molecule type" value="Genomic_DNA"/>
</dbReference>
<accession>A0AA42CAG3</accession>
<evidence type="ECO:0000256" key="5">
    <source>
        <dbReference type="ARBA" id="ARBA00023136"/>
    </source>
</evidence>
<proteinExistence type="predicted"/>
<name>A0AA42CAG3_9BACT</name>
<evidence type="ECO:0000256" key="6">
    <source>
        <dbReference type="SAM" id="Coils"/>
    </source>
</evidence>
<dbReference type="Proteomes" id="UP001163821">
    <property type="component" value="Unassembled WGS sequence"/>
</dbReference>
<evidence type="ECO:0000256" key="7">
    <source>
        <dbReference type="SAM" id="Phobius"/>
    </source>
</evidence>
<dbReference type="InterPro" id="IPR003856">
    <property type="entry name" value="LPS_length_determ_N"/>
</dbReference>
<gene>
    <name evidence="10" type="ORF">N2K84_13340</name>
</gene>
<organism evidence="10 11">
    <name type="scientific">Gaoshiqia sediminis</name>
    <dbReference type="NCBI Taxonomy" id="2986998"/>
    <lineage>
        <taxon>Bacteria</taxon>
        <taxon>Pseudomonadati</taxon>
        <taxon>Bacteroidota</taxon>
        <taxon>Bacteroidia</taxon>
        <taxon>Marinilabiliales</taxon>
        <taxon>Prolixibacteraceae</taxon>
        <taxon>Gaoshiqia</taxon>
    </lineage>
</organism>
<feature type="domain" description="Tyrosine-protein kinase G-rich" evidence="9">
    <location>
        <begin position="290"/>
        <end position="363"/>
    </location>
</feature>
<dbReference type="Pfam" id="PF13807">
    <property type="entry name" value="GNVR"/>
    <property type="match status" value="1"/>
</dbReference>
<reference evidence="10" key="1">
    <citation type="submission" date="2022-10" db="EMBL/GenBank/DDBJ databases">
        <title>Gaoshiqiia sediminis gen. nov., sp. nov., isolated from coastal sediment.</title>
        <authorList>
            <person name="Yu W.X."/>
            <person name="Mu D.S."/>
            <person name="Du J.Z."/>
            <person name="Liang Y.Q."/>
        </authorList>
    </citation>
    <scope>NUCLEOTIDE SEQUENCE</scope>
    <source>
        <strain evidence="10">A06</strain>
    </source>
</reference>
<evidence type="ECO:0000256" key="2">
    <source>
        <dbReference type="ARBA" id="ARBA00022475"/>
    </source>
</evidence>
<dbReference type="PANTHER" id="PTHR32309:SF13">
    <property type="entry name" value="FERRIC ENTEROBACTIN TRANSPORT PROTEIN FEPE"/>
    <property type="match status" value="1"/>
</dbReference>
<dbReference type="GO" id="GO:0004713">
    <property type="term" value="F:protein tyrosine kinase activity"/>
    <property type="evidence" value="ECO:0007669"/>
    <property type="project" value="TreeGrafter"/>
</dbReference>
<dbReference type="GO" id="GO:0005886">
    <property type="term" value="C:plasma membrane"/>
    <property type="evidence" value="ECO:0007669"/>
    <property type="project" value="UniProtKB-SubCell"/>
</dbReference>
<keyword evidence="5 7" id="KW-0472">Membrane</keyword>
<evidence type="ECO:0000256" key="3">
    <source>
        <dbReference type="ARBA" id="ARBA00022692"/>
    </source>
</evidence>
<dbReference type="PANTHER" id="PTHR32309">
    <property type="entry name" value="TYROSINE-PROTEIN KINASE"/>
    <property type="match status" value="1"/>
</dbReference>
<feature type="coiled-coil region" evidence="6">
    <location>
        <begin position="241"/>
        <end position="275"/>
    </location>
</feature>
<protein>
    <submittedName>
        <fullName evidence="10">Wzz/FepE/Etk N-terminal domain-containing protein</fullName>
    </submittedName>
</protein>
<feature type="transmembrane region" description="Helical" evidence="7">
    <location>
        <begin position="36"/>
        <end position="54"/>
    </location>
</feature>
<evidence type="ECO:0000313" key="10">
    <source>
        <dbReference type="EMBL" id="MCW0483722.1"/>
    </source>
</evidence>
<dbReference type="InterPro" id="IPR032807">
    <property type="entry name" value="GNVR"/>
</dbReference>
<evidence type="ECO:0000313" key="11">
    <source>
        <dbReference type="Proteomes" id="UP001163821"/>
    </source>
</evidence>
<sequence length="376" mass="41650">MENSNNTQPQVTHNAADDEIDLIELAKTLWNGRGTILRYVVAGAVLGVLVALVSPNKFTASTTIVPQSANSQSSKLGGLSSLAAMAGFNLNNMGTSESLSPLMYPRIIKSLPLQLELMNSTFHCPGVEQPVSLYEFYTEHQKAGIGSIVIKYTLGLPGVIINALKGNELADDEQLSPGQLLSLTDEQEKVRKILDEQISLELNDKEGYLSLSTTFGDARLAAEVAQKAQTMLQDYITRYKIEKAATQLNFIQDRYNEKKTEFEEAQKKLALFRDRNKNVSTAMAQTEEEQLLSQYNIAYSVYSELAKQLEQAQIQVKEDTPVLTVIDPVRIPTEKSAPKRSLILIVWIFLGGIIGTGVVFGKEFMGSIKKRWLEVN</sequence>